<evidence type="ECO:0000313" key="11">
    <source>
        <dbReference type="EMBL" id="TXS96305.1"/>
    </source>
</evidence>
<dbReference type="RefSeq" id="WP_148066573.1">
    <property type="nucleotide sequence ID" value="NZ_VRZA01000001.1"/>
</dbReference>
<keyword evidence="3 6" id="KW-0285">Flavoprotein</keyword>
<keyword evidence="5 6" id="KW-0560">Oxidoreductase</keyword>
<feature type="domain" description="Acyl-CoA oxidase/dehydrogenase middle" evidence="8">
    <location>
        <begin position="165"/>
        <end position="272"/>
    </location>
</feature>
<dbReference type="InterPro" id="IPR013786">
    <property type="entry name" value="AcylCoA_DH/ox_N"/>
</dbReference>
<dbReference type="AlphaFoldDB" id="A0A5C9A5V8"/>
<comment type="cofactor">
    <cofactor evidence="1 6">
        <name>FAD</name>
        <dbReference type="ChEBI" id="CHEBI:57692"/>
    </cofactor>
</comment>
<name>A0A5C9A5V8_9GAMM</name>
<dbReference type="PANTHER" id="PTHR42803">
    <property type="entry name" value="ACYL-COA DEHYDROGENASE"/>
    <property type="match status" value="1"/>
</dbReference>
<evidence type="ECO:0000259" key="8">
    <source>
        <dbReference type="Pfam" id="PF02770"/>
    </source>
</evidence>
<evidence type="ECO:0000256" key="5">
    <source>
        <dbReference type="ARBA" id="ARBA00023002"/>
    </source>
</evidence>
<evidence type="ECO:0000256" key="1">
    <source>
        <dbReference type="ARBA" id="ARBA00001974"/>
    </source>
</evidence>
<dbReference type="GO" id="GO:0050660">
    <property type="term" value="F:flavin adenine dinucleotide binding"/>
    <property type="evidence" value="ECO:0007669"/>
    <property type="project" value="InterPro"/>
</dbReference>
<dbReference type="Gene3D" id="1.20.140.10">
    <property type="entry name" value="Butyryl-CoA Dehydrogenase, subunit A, domain 3"/>
    <property type="match status" value="1"/>
</dbReference>
<keyword evidence="12" id="KW-1185">Reference proteome</keyword>
<protein>
    <submittedName>
        <fullName evidence="11">Acyl-CoA dehydrogenase</fullName>
    </submittedName>
</protein>
<feature type="domain" description="Acetyl-CoA dehydrogenase-like C-terminal" evidence="10">
    <location>
        <begin position="459"/>
        <end position="573"/>
    </location>
</feature>
<evidence type="ECO:0000256" key="3">
    <source>
        <dbReference type="ARBA" id="ARBA00022630"/>
    </source>
</evidence>
<dbReference type="Pfam" id="PF02770">
    <property type="entry name" value="Acyl-CoA_dh_M"/>
    <property type="match status" value="1"/>
</dbReference>
<reference evidence="11 12" key="1">
    <citation type="submission" date="2019-08" db="EMBL/GenBank/DDBJ databases">
        <title>Parahaliea maris sp. nov., isolated from the surface seawater.</title>
        <authorList>
            <person name="Liu Y."/>
        </authorList>
    </citation>
    <scope>NUCLEOTIDE SEQUENCE [LARGE SCALE GENOMIC DNA]</scope>
    <source>
        <strain evidence="11 12">HSLHS9</strain>
    </source>
</reference>
<feature type="domain" description="Acyl-CoA dehydrogenase/oxidase C-terminal" evidence="7">
    <location>
        <begin position="286"/>
        <end position="442"/>
    </location>
</feature>
<sequence>MANYRAPLEDMSFLIDELLDAGTRLGELPAYAELGVGAELTTALLDEAAKLAGDVISPLRRVGDEQPATCENGVVTISPGYAEALQQLGQGGWQGISADPEHGGQGLPELYSTAAFEMWNSADMAFALQPMLSAGAALAIAAHGSEEQKQAWLPKMYSGEWAGTMNLTEAGAGSDLGVMKARAVPEGDHYRVYGQKIFITWGDHEACDNIVHLVLAKLPDAPEGSRGISLFIVPKFLVNADGSPGERNDVYPVSVEHKLGIHGSPTCVMAFGDSEGAIGYLLGEENRGLACMFTMMNEARLKVGMQGLGMSVGAYQEAVEYARERVQGGVPIIQHPDVRRMLLTMKSLNEAMRALVYTEALSMDLAHAGPEDERAAAQVRVDLMIPIIKGWMTEVGQELTSLGVQVHGGMGYVEETGVAQFMRDVRIAAIYEGTNGIQAADLVGRKLGRDGGGAMQDILAQVADTVSALRAADNEDLTAIAGPLASALAGLEATTTQIVASLKEDPAVAMGASFDYMMQAGYLLGGWHLARSALLCQQRIAEGTERDFYARKIATAAFYAEVILPRCESHASAQGGAGGQLRHYREDWL</sequence>
<dbReference type="InterPro" id="IPR009100">
    <property type="entry name" value="AcylCoA_DH/oxidase_NM_dom_sf"/>
</dbReference>
<dbReference type="Gene3D" id="1.10.540.10">
    <property type="entry name" value="Acyl-CoA dehydrogenase/oxidase, N-terminal domain"/>
    <property type="match status" value="1"/>
</dbReference>
<dbReference type="Gene3D" id="2.40.110.10">
    <property type="entry name" value="Butyryl-CoA Dehydrogenase, subunit A, domain 2"/>
    <property type="match status" value="1"/>
</dbReference>
<comment type="caution">
    <text evidence="11">The sequence shown here is derived from an EMBL/GenBank/DDBJ whole genome shotgun (WGS) entry which is preliminary data.</text>
</comment>
<proteinExistence type="inferred from homology"/>
<dbReference type="InterPro" id="IPR052166">
    <property type="entry name" value="Diverse_Acyl-CoA_DH"/>
</dbReference>
<dbReference type="InterPro" id="IPR025878">
    <property type="entry name" value="Acyl-CoA_dh-like_C_dom"/>
</dbReference>
<keyword evidence="4 6" id="KW-0274">FAD</keyword>
<evidence type="ECO:0000313" key="12">
    <source>
        <dbReference type="Proteomes" id="UP000321039"/>
    </source>
</evidence>
<dbReference type="SUPFAM" id="SSF47203">
    <property type="entry name" value="Acyl-CoA dehydrogenase C-terminal domain-like"/>
    <property type="match status" value="1"/>
</dbReference>
<gene>
    <name evidence="11" type="ORF">FV139_02065</name>
</gene>
<dbReference type="Pfam" id="PF00441">
    <property type="entry name" value="Acyl-CoA_dh_1"/>
    <property type="match status" value="1"/>
</dbReference>
<evidence type="ECO:0000259" key="7">
    <source>
        <dbReference type="Pfam" id="PF00441"/>
    </source>
</evidence>
<feature type="domain" description="Acyl-CoA dehydrogenase/oxidase N-terminal" evidence="9">
    <location>
        <begin position="82"/>
        <end position="160"/>
    </location>
</feature>
<dbReference type="Pfam" id="PF12806">
    <property type="entry name" value="Acyl-CoA_dh_C"/>
    <property type="match status" value="1"/>
</dbReference>
<evidence type="ECO:0000256" key="2">
    <source>
        <dbReference type="ARBA" id="ARBA00009347"/>
    </source>
</evidence>
<organism evidence="11 12">
    <name type="scientific">Parahaliea maris</name>
    <dbReference type="NCBI Taxonomy" id="2716870"/>
    <lineage>
        <taxon>Bacteria</taxon>
        <taxon>Pseudomonadati</taxon>
        <taxon>Pseudomonadota</taxon>
        <taxon>Gammaproteobacteria</taxon>
        <taxon>Cellvibrionales</taxon>
        <taxon>Halieaceae</taxon>
        <taxon>Parahaliea</taxon>
    </lineage>
</organism>
<dbReference type="EMBL" id="VRZA01000001">
    <property type="protein sequence ID" value="TXS96305.1"/>
    <property type="molecule type" value="Genomic_DNA"/>
</dbReference>
<evidence type="ECO:0000256" key="4">
    <source>
        <dbReference type="ARBA" id="ARBA00022827"/>
    </source>
</evidence>
<comment type="similarity">
    <text evidence="2 6">Belongs to the acyl-CoA dehydrogenase family.</text>
</comment>
<dbReference type="InterPro" id="IPR036250">
    <property type="entry name" value="AcylCo_DH-like_C"/>
</dbReference>
<dbReference type="Pfam" id="PF02771">
    <property type="entry name" value="Acyl-CoA_dh_N"/>
    <property type="match status" value="1"/>
</dbReference>
<accession>A0A5C9A5V8</accession>
<dbReference type="PANTHER" id="PTHR42803:SF1">
    <property type="entry name" value="BROAD-SPECIFICITY LINEAR ACYL-COA DEHYDROGENASE FADE5"/>
    <property type="match status" value="1"/>
</dbReference>
<dbReference type="InterPro" id="IPR046373">
    <property type="entry name" value="Acyl-CoA_Oxase/DH_mid-dom_sf"/>
</dbReference>
<evidence type="ECO:0000259" key="10">
    <source>
        <dbReference type="Pfam" id="PF12806"/>
    </source>
</evidence>
<dbReference type="InterPro" id="IPR009075">
    <property type="entry name" value="AcylCo_DH/oxidase_C"/>
</dbReference>
<dbReference type="InterPro" id="IPR006091">
    <property type="entry name" value="Acyl-CoA_Oxase/DH_mid-dom"/>
</dbReference>
<evidence type="ECO:0000259" key="9">
    <source>
        <dbReference type="Pfam" id="PF02771"/>
    </source>
</evidence>
<dbReference type="InterPro" id="IPR037069">
    <property type="entry name" value="AcylCoA_DH/ox_N_sf"/>
</dbReference>
<evidence type="ECO:0000256" key="6">
    <source>
        <dbReference type="RuleBase" id="RU362125"/>
    </source>
</evidence>
<dbReference type="Proteomes" id="UP000321039">
    <property type="component" value="Unassembled WGS sequence"/>
</dbReference>
<dbReference type="GO" id="GO:0016627">
    <property type="term" value="F:oxidoreductase activity, acting on the CH-CH group of donors"/>
    <property type="evidence" value="ECO:0007669"/>
    <property type="project" value="InterPro"/>
</dbReference>
<dbReference type="SUPFAM" id="SSF56645">
    <property type="entry name" value="Acyl-CoA dehydrogenase NM domain-like"/>
    <property type="match status" value="1"/>
</dbReference>